<dbReference type="GO" id="GO:0005509">
    <property type="term" value="F:calcium ion binding"/>
    <property type="evidence" value="ECO:0007669"/>
    <property type="project" value="InterPro"/>
</dbReference>
<gene>
    <name evidence="3" type="ORF">HHK36_007868</name>
</gene>
<dbReference type="SUPFAM" id="SSF48452">
    <property type="entry name" value="TPR-like"/>
    <property type="match status" value="1"/>
</dbReference>
<feature type="domain" description="EF-hand" evidence="2">
    <location>
        <begin position="8"/>
        <end position="43"/>
    </location>
</feature>
<dbReference type="Pfam" id="PF13432">
    <property type="entry name" value="TPR_16"/>
    <property type="match status" value="1"/>
</dbReference>
<feature type="repeat" description="TPR" evidence="1">
    <location>
        <begin position="344"/>
        <end position="377"/>
    </location>
</feature>
<accession>A0A834ZFE2</accession>
<organism evidence="3 4">
    <name type="scientific">Tetracentron sinense</name>
    <name type="common">Spur-leaf</name>
    <dbReference type="NCBI Taxonomy" id="13715"/>
    <lineage>
        <taxon>Eukaryota</taxon>
        <taxon>Viridiplantae</taxon>
        <taxon>Streptophyta</taxon>
        <taxon>Embryophyta</taxon>
        <taxon>Tracheophyta</taxon>
        <taxon>Spermatophyta</taxon>
        <taxon>Magnoliopsida</taxon>
        <taxon>Trochodendrales</taxon>
        <taxon>Trochodendraceae</taxon>
        <taxon>Tetracentron</taxon>
    </lineage>
</organism>
<reference evidence="3 4" key="1">
    <citation type="submission" date="2020-04" db="EMBL/GenBank/DDBJ databases">
        <title>Plant Genome Project.</title>
        <authorList>
            <person name="Zhang R.-G."/>
        </authorList>
    </citation>
    <scope>NUCLEOTIDE SEQUENCE [LARGE SCALE GENOMIC DNA]</scope>
    <source>
        <strain evidence="3">YNK0</strain>
        <tissue evidence="3">Leaf</tissue>
    </source>
</reference>
<dbReference type="InterPro" id="IPR011990">
    <property type="entry name" value="TPR-like_helical_dom_sf"/>
</dbReference>
<dbReference type="SUPFAM" id="SSF47473">
    <property type="entry name" value="EF-hand"/>
    <property type="match status" value="1"/>
</dbReference>
<keyword evidence="1" id="KW-0802">TPR repeat</keyword>
<dbReference type="Proteomes" id="UP000655225">
    <property type="component" value="Unassembled WGS sequence"/>
</dbReference>
<comment type="caution">
    <text evidence="3">The sequence shown here is derived from an EMBL/GenBank/DDBJ whole genome shotgun (WGS) entry which is preliminary data.</text>
</comment>
<evidence type="ECO:0000313" key="4">
    <source>
        <dbReference type="Proteomes" id="UP000655225"/>
    </source>
</evidence>
<dbReference type="InterPro" id="IPR011992">
    <property type="entry name" value="EF-hand-dom_pair"/>
</dbReference>
<dbReference type="Pfam" id="PF13176">
    <property type="entry name" value="TPR_7"/>
    <property type="match status" value="1"/>
</dbReference>
<dbReference type="PANTHER" id="PTHR45081:SF1">
    <property type="entry name" value="EF HAND FAMILY PROTEIN, PUTATIVE, EXPRESSED-RELATED"/>
    <property type="match status" value="1"/>
</dbReference>
<dbReference type="InterPro" id="IPR019734">
    <property type="entry name" value="TPR_rpt"/>
</dbReference>
<dbReference type="SMART" id="SM00028">
    <property type="entry name" value="TPR"/>
    <property type="match status" value="6"/>
</dbReference>
<evidence type="ECO:0000313" key="3">
    <source>
        <dbReference type="EMBL" id="KAF8405791.1"/>
    </source>
</evidence>
<sequence length="830" mass="93107">MASPRRATRRDKVRSIFDRFDINGDGGLNRDEMGTLVAAVNPSVKFTADQISAILDEVFRSYSDFVANPSTGLSFNGLLRTYEDGAGDVDRDYFALFSSPAVDDLPSTSSSSVVAVADNLTVGRSSYHTRVSLSPIWARSPNHGIDYDDTWKLVEDLEIVIRRRIKASNNSHRSKDAVINDGLSDNGWSTDMSLEFDNKRLFWDENCNEFKVFLKELKEIRVAVDGMARREESFDGHMAIGRTLYDYRLYKEALSSFRRATELNPTDVRPHFRMGNSLCSLGMLKEAKESYLLALDSAEMDSNRWSGLLPQIHVNLGIVLEGEGMLLGACDHYREAAILCPTHYRALKLLGSALFGVGEYSAAEKALEEAVFLNPEYPDAHCDLGSVLHAMGEEEKAILEFQKVLDLKPDHLDALYNLGGLFRDVGRYRRAAEMYARVLAIRPSHWRAQVNRAVSLLGAGEAEAEEANIALREAFKTTNRVELYDAISHLKQFQKKTLAGRLSLLAKKKIHGAKSKNKMGFEEEVCVVTVEASKFKQASDKGTLRESLASALLIRGFQRITRLDHCDITLLKKEMAGSETHISYSGDEAQEKSIRKAGLEVILRKLLHFLNPEAFRGAVKALDERVLAVLDATGSGRVDLGMFFAVIAPICTGPPGNRKRAAFDALIWRSKKGVQGQIGKSDALIYLRYLRVIYFSSQGYSDIVEVFGGEEENTMVSFPEFLLMFDDQNFGFGILSTLVNLETGDRIRHGGYSCHACKYPIIGPRFKETTSRFNLCVTCYSECKVPSTLKQEEYRFKEYWSETEALKDKLRLFGRHYYSNKPSNDSRPTA</sequence>
<evidence type="ECO:0000259" key="2">
    <source>
        <dbReference type="PROSITE" id="PS50222"/>
    </source>
</evidence>
<dbReference type="Gene3D" id="1.10.238.10">
    <property type="entry name" value="EF-hand"/>
    <property type="match status" value="1"/>
</dbReference>
<dbReference type="PROSITE" id="PS50222">
    <property type="entry name" value="EF_HAND_2"/>
    <property type="match status" value="1"/>
</dbReference>
<proteinExistence type="predicted"/>
<dbReference type="PROSITE" id="PS50005">
    <property type="entry name" value="TPR"/>
    <property type="match status" value="4"/>
</dbReference>
<dbReference type="OMA" id="ENCADFR"/>
<dbReference type="PANTHER" id="PTHR45081">
    <property type="entry name" value="EF HAND FAMILY PROTEIN, PUTATIVE, EXPRESSED-RELATED"/>
    <property type="match status" value="1"/>
</dbReference>
<protein>
    <recommendedName>
        <fullName evidence="2">EF-hand domain-containing protein</fullName>
    </recommendedName>
</protein>
<dbReference type="EMBL" id="JABCRI010000005">
    <property type="protein sequence ID" value="KAF8405791.1"/>
    <property type="molecule type" value="Genomic_DNA"/>
</dbReference>
<keyword evidence="4" id="KW-1185">Reference proteome</keyword>
<dbReference type="PROSITE" id="PS50293">
    <property type="entry name" value="TPR_REGION"/>
    <property type="match status" value="1"/>
</dbReference>
<dbReference type="GO" id="GO:0005886">
    <property type="term" value="C:plasma membrane"/>
    <property type="evidence" value="ECO:0007669"/>
    <property type="project" value="TreeGrafter"/>
</dbReference>
<dbReference type="OrthoDB" id="9991317at2759"/>
<dbReference type="SMART" id="SM00054">
    <property type="entry name" value="EFh"/>
    <property type="match status" value="1"/>
</dbReference>
<feature type="repeat" description="TPR" evidence="1">
    <location>
        <begin position="378"/>
        <end position="411"/>
    </location>
</feature>
<dbReference type="InterPro" id="IPR002048">
    <property type="entry name" value="EF_hand_dom"/>
</dbReference>
<name>A0A834ZFE2_TETSI</name>
<dbReference type="Gene3D" id="1.25.40.10">
    <property type="entry name" value="Tetratricopeptide repeat domain"/>
    <property type="match status" value="3"/>
</dbReference>
<dbReference type="AlphaFoldDB" id="A0A834ZFE2"/>
<feature type="repeat" description="TPR" evidence="1">
    <location>
        <begin position="412"/>
        <end position="445"/>
    </location>
</feature>
<feature type="repeat" description="TPR" evidence="1">
    <location>
        <begin position="234"/>
        <end position="267"/>
    </location>
</feature>
<evidence type="ECO:0000256" key="1">
    <source>
        <dbReference type="PROSITE-ProRule" id="PRU00339"/>
    </source>
</evidence>